<reference evidence="2" key="1">
    <citation type="journal article" date="2023" name="G3 (Bethesda)">
        <title>Genome assembly and association tests identify interacting loci associated with vigor, precocity, and sex in interspecific pistachio rootstocks.</title>
        <authorList>
            <person name="Palmer W."/>
            <person name="Jacygrad E."/>
            <person name="Sagayaradj S."/>
            <person name="Cavanaugh K."/>
            <person name="Han R."/>
            <person name="Bertier L."/>
            <person name="Beede B."/>
            <person name="Kafkas S."/>
            <person name="Golino D."/>
            <person name="Preece J."/>
            <person name="Michelmore R."/>
        </authorList>
    </citation>
    <scope>NUCLEOTIDE SEQUENCE [LARGE SCALE GENOMIC DNA]</scope>
</reference>
<keyword evidence="2" id="KW-1185">Reference proteome</keyword>
<sequence length="61" mass="7232">MPVQIAADIQHLIILNFFVDRVSKNYKCGRILLNQFDLLFLHIPKLKFDSEYCIIEVFYIA</sequence>
<name>A0ACC0YXB4_9ROSI</name>
<dbReference type="EMBL" id="CM047739">
    <property type="protein sequence ID" value="KAJ0042035.1"/>
    <property type="molecule type" value="Genomic_DNA"/>
</dbReference>
<comment type="caution">
    <text evidence="1">The sequence shown here is derived from an EMBL/GenBank/DDBJ whole genome shotgun (WGS) entry which is preliminary data.</text>
</comment>
<accession>A0ACC0YXB4</accession>
<evidence type="ECO:0000313" key="1">
    <source>
        <dbReference type="EMBL" id="KAJ0042035.1"/>
    </source>
</evidence>
<evidence type="ECO:0000313" key="2">
    <source>
        <dbReference type="Proteomes" id="UP001163603"/>
    </source>
</evidence>
<gene>
    <name evidence="1" type="ORF">Pint_18603</name>
</gene>
<protein>
    <submittedName>
        <fullName evidence="1">Uncharacterized protein</fullName>
    </submittedName>
</protein>
<organism evidence="1 2">
    <name type="scientific">Pistacia integerrima</name>
    <dbReference type="NCBI Taxonomy" id="434235"/>
    <lineage>
        <taxon>Eukaryota</taxon>
        <taxon>Viridiplantae</taxon>
        <taxon>Streptophyta</taxon>
        <taxon>Embryophyta</taxon>
        <taxon>Tracheophyta</taxon>
        <taxon>Spermatophyta</taxon>
        <taxon>Magnoliopsida</taxon>
        <taxon>eudicotyledons</taxon>
        <taxon>Gunneridae</taxon>
        <taxon>Pentapetalae</taxon>
        <taxon>rosids</taxon>
        <taxon>malvids</taxon>
        <taxon>Sapindales</taxon>
        <taxon>Anacardiaceae</taxon>
        <taxon>Pistacia</taxon>
    </lineage>
</organism>
<proteinExistence type="predicted"/>
<dbReference type="Proteomes" id="UP001163603">
    <property type="component" value="Chromosome 4"/>
</dbReference>